<feature type="modified residue" description="4-aspartylphosphate" evidence="3">
    <location>
        <position position="59"/>
    </location>
</feature>
<feature type="domain" description="GGDEF" evidence="5">
    <location>
        <begin position="557"/>
        <end position="686"/>
    </location>
</feature>
<evidence type="ECO:0000256" key="3">
    <source>
        <dbReference type="PROSITE-ProRule" id="PRU00169"/>
    </source>
</evidence>
<accession>A0A4P9C4X6</accession>
<dbReference type="SUPFAM" id="SSF109604">
    <property type="entry name" value="HD-domain/PDEase-like"/>
    <property type="match status" value="1"/>
</dbReference>
<evidence type="ECO:0000313" key="8">
    <source>
        <dbReference type="Proteomes" id="UP000218387"/>
    </source>
</evidence>
<dbReference type="NCBIfam" id="TIGR00254">
    <property type="entry name" value="GGDEF"/>
    <property type="match status" value="1"/>
</dbReference>
<gene>
    <name evidence="7" type="ORF">CPZ25_003000</name>
</gene>
<evidence type="ECO:0000313" key="7">
    <source>
        <dbReference type="EMBL" id="QCT70324.1"/>
    </source>
</evidence>
<dbReference type="SUPFAM" id="SSF52172">
    <property type="entry name" value="CheY-like"/>
    <property type="match status" value="1"/>
</dbReference>
<dbReference type="GO" id="GO:0000160">
    <property type="term" value="P:phosphorelay signal transduction system"/>
    <property type="evidence" value="ECO:0007669"/>
    <property type="project" value="InterPro"/>
</dbReference>
<sequence length="720" mass="82358">MDNQAEKRKILIVDDMELNRALLCEMFQTKYTIYEAENGAQALEILERESENIAVVLLDLIMPVLDGFGVLQEMERMSLTGRIPVIMITAENSEGVMQRGYEMGAADIVTKPFNPNIVIQRVHNIIEQYTQKLHLRQLVAEQTRALREQAEKMRENSAQMIDTLSSIIEFKNTESVSHIHNVRVITRLLLAEFAKGHSEYGLSDSLIEMISEAAAMHDIGKVAIPDNILNKPGRLTDEEFEIMKTHTSRGSEILMELSGVQDLAYYDYCYDICRHHHERWDGGGYPDGLAGNEISIWAQAVSLADVYDALTSKRVYKDAYTHETAVQMILDGECGVFNPQLIECFLTALPELNRSMKGGEMLTSTVTATGEVTIPEKKKKETHGDLSSRTLYLLEQERQKYQILSELSDELIFEYDLRTDKLVFSDRFQILTGKDPVFPQISRILSDASLVNAEDYSRLYRMLERVTPNRPTCKAELRINLDGQGFQWYQVYLYPIWDMEFEPVCVSYIGKLINVEETKQRNLMLKKEAESDPLTGLLNQRAMREQTILALKDRRVKNAALCFADVDNFKSVNDERGHLFGDMVLKEVAEILTSSVRHTDLVGRVGGDEFLILFHDIVDQQDIERRVAAICKKLNKRFKSYGITGSFGISRYPQDGEDFDILLQKADQALYHSKDLGKNQYKVYDVSCANRPFRSSLTRVDNYNEKIEEMARELKNRTSS</sequence>
<name>A0A4P9C4X6_EUBML</name>
<protein>
    <recommendedName>
        <fullName evidence="1">Stage 0 sporulation protein A homolog</fullName>
    </recommendedName>
</protein>
<evidence type="ECO:0000259" key="5">
    <source>
        <dbReference type="PROSITE" id="PS50887"/>
    </source>
</evidence>
<dbReference type="InterPro" id="IPR029787">
    <property type="entry name" value="Nucleotide_cyclase"/>
</dbReference>
<evidence type="ECO:0000259" key="4">
    <source>
        <dbReference type="PROSITE" id="PS50110"/>
    </source>
</evidence>
<dbReference type="AlphaFoldDB" id="A0A4P9C4X6"/>
<dbReference type="SMART" id="SM00267">
    <property type="entry name" value="GGDEF"/>
    <property type="match status" value="1"/>
</dbReference>
<dbReference type="CDD" id="cd01949">
    <property type="entry name" value="GGDEF"/>
    <property type="match status" value="1"/>
</dbReference>
<dbReference type="PROSITE" id="PS51832">
    <property type="entry name" value="HD_GYP"/>
    <property type="match status" value="1"/>
</dbReference>
<reference evidence="7 8" key="1">
    <citation type="submission" date="2018-05" db="EMBL/GenBank/DDBJ databases">
        <title>Genome comparison of Eubacterium sp.</title>
        <authorList>
            <person name="Feng Y."/>
            <person name="Sanchez-Andrea I."/>
            <person name="Stams A.J.M."/>
            <person name="De Vos W.M."/>
        </authorList>
    </citation>
    <scope>NUCLEOTIDE SEQUENCE [LARGE SCALE GENOMIC DNA]</scope>
    <source>
        <strain evidence="7 8">YI</strain>
    </source>
</reference>
<dbReference type="PANTHER" id="PTHR45228:SF1">
    <property type="entry name" value="CYCLIC DI-GMP PHOSPHODIESTERASE TM_0186"/>
    <property type="match status" value="1"/>
</dbReference>
<dbReference type="KEGG" id="emt:CPZ25_003000"/>
<feature type="domain" description="HD-GYP" evidence="6">
    <location>
        <begin position="153"/>
        <end position="361"/>
    </location>
</feature>
<dbReference type="Pfam" id="PF13487">
    <property type="entry name" value="HD_5"/>
    <property type="match status" value="1"/>
</dbReference>
<comment type="function">
    <text evidence="2">May play the central regulatory role in sporulation. It may be an element of the effector pathway responsible for the activation of sporulation genes in response to nutritional stress. Spo0A may act in concert with spo0H (a sigma factor) to control the expression of some genes that are critical to the sporulation process.</text>
</comment>
<dbReference type="RefSeq" id="WP_096919921.1">
    <property type="nucleotide sequence ID" value="NZ_CP029487.1"/>
</dbReference>
<keyword evidence="8" id="KW-1185">Reference proteome</keyword>
<dbReference type="EMBL" id="CP029487">
    <property type="protein sequence ID" value="QCT70324.1"/>
    <property type="molecule type" value="Genomic_DNA"/>
</dbReference>
<dbReference type="InterPro" id="IPR043128">
    <property type="entry name" value="Rev_trsase/Diguanyl_cyclase"/>
</dbReference>
<keyword evidence="3" id="KW-0597">Phosphoprotein</keyword>
<dbReference type="Gene3D" id="1.10.3210.10">
    <property type="entry name" value="Hypothetical protein af1432"/>
    <property type="match status" value="1"/>
</dbReference>
<dbReference type="CDD" id="cd00077">
    <property type="entry name" value="HDc"/>
    <property type="match status" value="1"/>
</dbReference>
<dbReference type="InterPro" id="IPR003607">
    <property type="entry name" value="HD/PDEase_dom"/>
</dbReference>
<dbReference type="Proteomes" id="UP000218387">
    <property type="component" value="Chromosome"/>
</dbReference>
<evidence type="ECO:0000256" key="1">
    <source>
        <dbReference type="ARBA" id="ARBA00018672"/>
    </source>
</evidence>
<proteinExistence type="predicted"/>
<dbReference type="Gene3D" id="3.40.50.2300">
    <property type="match status" value="1"/>
</dbReference>
<dbReference type="InterPro" id="IPR001789">
    <property type="entry name" value="Sig_transdc_resp-reg_receiver"/>
</dbReference>
<dbReference type="InterPro" id="IPR000160">
    <property type="entry name" value="GGDEF_dom"/>
</dbReference>
<evidence type="ECO:0000256" key="2">
    <source>
        <dbReference type="ARBA" id="ARBA00024867"/>
    </source>
</evidence>
<dbReference type="PANTHER" id="PTHR45228">
    <property type="entry name" value="CYCLIC DI-GMP PHOSPHODIESTERASE TM_0186-RELATED"/>
    <property type="match status" value="1"/>
</dbReference>
<organism evidence="7 8">
    <name type="scientific">Eubacterium maltosivorans</name>
    <dbReference type="NCBI Taxonomy" id="2041044"/>
    <lineage>
        <taxon>Bacteria</taxon>
        <taxon>Bacillati</taxon>
        <taxon>Bacillota</taxon>
        <taxon>Clostridia</taxon>
        <taxon>Eubacteriales</taxon>
        <taxon>Eubacteriaceae</taxon>
        <taxon>Eubacterium</taxon>
    </lineage>
</organism>
<dbReference type="PROSITE" id="PS50110">
    <property type="entry name" value="RESPONSE_REGULATORY"/>
    <property type="match status" value="1"/>
</dbReference>
<dbReference type="PROSITE" id="PS50887">
    <property type="entry name" value="GGDEF"/>
    <property type="match status" value="1"/>
</dbReference>
<dbReference type="Gene3D" id="3.30.450.20">
    <property type="entry name" value="PAS domain"/>
    <property type="match status" value="1"/>
</dbReference>
<dbReference type="SUPFAM" id="SSF55073">
    <property type="entry name" value="Nucleotide cyclase"/>
    <property type="match status" value="1"/>
</dbReference>
<evidence type="ECO:0000259" key="6">
    <source>
        <dbReference type="PROSITE" id="PS51832"/>
    </source>
</evidence>
<dbReference type="Gene3D" id="3.30.70.270">
    <property type="match status" value="1"/>
</dbReference>
<dbReference type="InterPro" id="IPR011006">
    <property type="entry name" value="CheY-like_superfamily"/>
</dbReference>
<dbReference type="Pfam" id="PF00072">
    <property type="entry name" value="Response_reg"/>
    <property type="match status" value="1"/>
</dbReference>
<dbReference type="InterPro" id="IPR052020">
    <property type="entry name" value="Cyclic_di-GMP/3'3'-cGAMP_PDE"/>
</dbReference>
<feature type="domain" description="Response regulatory" evidence="4">
    <location>
        <begin position="9"/>
        <end position="126"/>
    </location>
</feature>
<dbReference type="SMART" id="SM00448">
    <property type="entry name" value="REC"/>
    <property type="match status" value="1"/>
</dbReference>
<dbReference type="Pfam" id="PF00990">
    <property type="entry name" value="GGDEF"/>
    <property type="match status" value="1"/>
</dbReference>
<dbReference type="InterPro" id="IPR037522">
    <property type="entry name" value="HD_GYP_dom"/>
</dbReference>